<evidence type="ECO:0000256" key="7">
    <source>
        <dbReference type="ARBA" id="ARBA00023136"/>
    </source>
</evidence>
<sequence>MDDSTREPNLHPSAATLKDPSLATVADIRDVEKAQEQRAQKGIPNLLATVGPARVSACAPERHSGPFITRSSRTRYALLLASLATIAALTTTGIVAWNNPLPFGSEGFWRIATMRASAIIVMAVVATCQAFATIAFQTATANRIITPSIMGFESLYVLLHTSAVFFLGAAGITQLTGTGQFFLMAALMVGFSGLLYGWLLNSKTGSIHVMLLVGIILGGGLGSLSTFMQRLLDPSDFDILTTRMFGNISNADLDHLPFVIPIVALTAALLYACSARLNVLALGRETATNLGVHHKRATILVLLLVSILMAMTTSLVGPMTFLGFLIAALTYQLTDTYDHRLLFPAAILIGYDVMTLAYFILRHIFNAQGAVTVIIELIGGLAFLLFILRKGRL</sequence>
<evidence type="ECO:0000256" key="8">
    <source>
        <dbReference type="SAM" id="MobiDB-lite"/>
    </source>
</evidence>
<comment type="subcellular location">
    <subcellularLocation>
        <location evidence="1">Cell membrane</location>
        <topology evidence="1">Multi-pass membrane protein</topology>
    </subcellularLocation>
</comment>
<dbReference type="AlphaFoldDB" id="A0A1B0ZJR2"/>
<dbReference type="PANTHER" id="PTHR30472">
    <property type="entry name" value="FERRIC ENTEROBACTIN TRANSPORT SYSTEM PERMEASE PROTEIN"/>
    <property type="match status" value="1"/>
</dbReference>
<protein>
    <submittedName>
        <fullName evidence="10">Signal peptidase II</fullName>
        <ecNumber evidence="10">3.4.23.36</ecNumber>
    </submittedName>
</protein>
<evidence type="ECO:0000256" key="4">
    <source>
        <dbReference type="ARBA" id="ARBA00022475"/>
    </source>
</evidence>
<feature type="transmembrane region" description="Helical" evidence="9">
    <location>
        <begin position="341"/>
        <end position="361"/>
    </location>
</feature>
<keyword evidence="5 9" id="KW-0812">Transmembrane</keyword>
<keyword evidence="6 9" id="KW-1133">Transmembrane helix</keyword>
<dbReference type="PANTHER" id="PTHR30472:SF19">
    <property type="entry name" value="PETROBACTIN IMPORT SYSTEM PERMEASE PROTEIN YCLO"/>
    <property type="match status" value="1"/>
</dbReference>
<feature type="transmembrane region" description="Helical" evidence="9">
    <location>
        <begin position="181"/>
        <end position="200"/>
    </location>
</feature>
<dbReference type="GO" id="GO:0033214">
    <property type="term" value="P:siderophore-iron import into cell"/>
    <property type="evidence" value="ECO:0007669"/>
    <property type="project" value="TreeGrafter"/>
</dbReference>
<dbReference type="Pfam" id="PF01032">
    <property type="entry name" value="FecCD"/>
    <property type="match status" value="1"/>
</dbReference>
<dbReference type="KEGG" id="dva:DAD186_15870"/>
<feature type="transmembrane region" description="Helical" evidence="9">
    <location>
        <begin position="117"/>
        <end position="136"/>
    </location>
</feature>
<keyword evidence="4" id="KW-1003">Cell membrane</keyword>
<dbReference type="InterPro" id="IPR000522">
    <property type="entry name" value="ABC_transptr_permease_BtuC"/>
</dbReference>
<dbReference type="InterPro" id="IPR037294">
    <property type="entry name" value="ABC_BtuC-like"/>
</dbReference>
<evidence type="ECO:0000256" key="1">
    <source>
        <dbReference type="ARBA" id="ARBA00004651"/>
    </source>
</evidence>
<dbReference type="GO" id="GO:0022857">
    <property type="term" value="F:transmembrane transporter activity"/>
    <property type="evidence" value="ECO:0007669"/>
    <property type="project" value="InterPro"/>
</dbReference>
<evidence type="ECO:0000256" key="2">
    <source>
        <dbReference type="ARBA" id="ARBA00007935"/>
    </source>
</evidence>
<dbReference type="EMBL" id="CP012117">
    <property type="protein sequence ID" value="ANP28137.1"/>
    <property type="molecule type" value="Genomic_DNA"/>
</dbReference>
<feature type="transmembrane region" description="Helical" evidence="9">
    <location>
        <begin position="207"/>
        <end position="228"/>
    </location>
</feature>
<evidence type="ECO:0000256" key="6">
    <source>
        <dbReference type="ARBA" id="ARBA00022989"/>
    </source>
</evidence>
<feature type="region of interest" description="Disordered" evidence="8">
    <location>
        <begin position="1"/>
        <end position="20"/>
    </location>
</feature>
<dbReference type="SUPFAM" id="SSF81345">
    <property type="entry name" value="ABC transporter involved in vitamin B12 uptake, BtuC"/>
    <property type="match status" value="1"/>
</dbReference>
<dbReference type="RefSeq" id="WP_082991139.1">
    <property type="nucleotide sequence ID" value="NZ_CP012117.1"/>
</dbReference>
<evidence type="ECO:0000256" key="3">
    <source>
        <dbReference type="ARBA" id="ARBA00022448"/>
    </source>
</evidence>
<keyword evidence="3" id="KW-0813">Transport</keyword>
<feature type="transmembrane region" description="Helical" evidence="9">
    <location>
        <begin position="258"/>
        <end position="279"/>
    </location>
</feature>
<name>A0A1B0ZJR2_9MICO</name>
<gene>
    <name evidence="10" type="ORF">DAD186_15870</name>
</gene>
<comment type="similarity">
    <text evidence="2">Belongs to the binding-protein-dependent transport system permease family. FecCD subfamily.</text>
</comment>
<feature type="transmembrane region" description="Helical" evidence="9">
    <location>
        <begin position="300"/>
        <end position="329"/>
    </location>
</feature>
<dbReference type="STRING" id="1630135.DAD186_15870"/>
<evidence type="ECO:0000313" key="11">
    <source>
        <dbReference type="Proteomes" id="UP000092596"/>
    </source>
</evidence>
<dbReference type="GO" id="GO:0004190">
    <property type="term" value="F:aspartic-type endopeptidase activity"/>
    <property type="evidence" value="ECO:0007669"/>
    <property type="project" value="UniProtKB-EC"/>
</dbReference>
<evidence type="ECO:0000256" key="9">
    <source>
        <dbReference type="SAM" id="Phobius"/>
    </source>
</evidence>
<keyword evidence="7 9" id="KW-0472">Membrane</keyword>
<organism evidence="10 11">
    <name type="scientific">Dermabacter vaginalis</name>
    <dbReference type="NCBI Taxonomy" id="1630135"/>
    <lineage>
        <taxon>Bacteria</taxon>
        <taxon>Bacillati</taxon>
        <taxon>Actinomycetota</taxon>
        <taxon>Actinomycetes</taxon>
        <taxon>Micrococcales</taxon>
        <taxon>Dermabacteraceae</taxon>
        <taxon>Dermabacter</taxon>
    </lineage>
</organism>
<evidence type="ECO:0000313" key="10">
    <source>
        <dbReference type="EMBL" id="ANP28137.1"/>
    </source>
</evidence>
<dbReference type="PATRIC" id="fig|1630135.4.peg.1589"/>
<feature type="transmembrane region" description="Helical" evidence="9">
    <location>
        <begin position="76"/>
        <end position="97"/>
    </location>
</feature>
<dbReference type="Proteomes" id="UP000092596">
    <property type="component" value="Chromosome"/>
</dbReference>
<dbReference type="EC" id="3.4.23.36" evidence="10"/>
<evidence type="ECO:0000256" key="5">
    <source>
        <dbReference type="ARBA" id="ARBA00022692"/>
    </source>
</evidence>
<feature type="transmembrane region" description="Helical" evidence="9">
    <location>
        <begin position="156"/>
        <end position="175"/>
    </location>
</feature>
<proteinExistence type="inferred from homology"/>
<keyword evidence="10" id="KW-0378">Hydrolase</keyword>
<dbReference type="Gene3D" id="1.10.3470.10">
    <property type="entry name" value="ABC transporter involved in vitamin B12 uptake, BtuC"/>
    <property type="match status" value="1"/>
</dbReference>
<reference evidence="10 11" key="1">
    <citation type="submission" date="2015-06" db="EMBL/GenBank/DDBJ databases">
        <title>Investigation of pathophysiology for high-risk pregnancy and development of treatment modality based on it.</title>
        <authorList>
            <person name="Kim B.-C."/>
            <person name="Lim S."/>
        </authorList>
    </citation>
    <scope>NUCLEOTIDE SEQUENCE [LARGE SCALE GENOMIC DNA]</scope>
    <source>
        <strain evidence="10 11">AD1-86</strain>
    </source>
</reference>
<dbReference type="GO" id="GO:0005886">
    <property type="term" value="C:plasma membrane"/>
    <property type="evidence" value="ECO:0007669"/>
    <property type="project" value="UniProtKB-SubCell"/>
</dbReference>
<feature type="transmembrane region" description="Helical" evidence="9">
    <location>
        <begin position="368"/>
        <end position="388"/>
    </location>
</feature>
<accession>A0A1B0ZJR2</accession>